<protein>
    <submittedName>
        <fullName evidence="3">Response regulator</fullName>
    </submittedName>
</protein>
<comment type="caution">
    <text evidence="3">The sequence shown here is derived from an EMBL/GenBank/DDBJ whole genome shotgun (WGS) entry which is preliminary data.</text>
</comment>
<dbReference type="PANTHER" id="PTHR44520:SF2">
    <property type="entry name" value="RESPONSE REGULATOR RCP1"/>
    <property type="match status" value="1"/>
</dbReference>
<dbReference type="SUPFAM" id="SSF52172">
    <property type="entry name" value="CheY-like"/>
    <property type="match status" value="1"/>
</dbReference>
<keyword evidence="4" id="KW-1185">Reference proteome</keyword>
<dbReference type="PANTHER" id="PTHR44520">
    <property type="entry name" value="RESPONSE REGULATOR RCP1-RELATED"/>
    <property type="match status" value="1"/>
</dbReference>
<proteinExistence type="predicted"/>
<evidence type="ECO:0000256" key="1">
    <source>
        <dbReference type="PROSITE-ProRule" id="PRU00169"/>
    </source>
</evidence>
<dbReference type="Pfam" id="PF00072">
    <property type="entry name" value="Response_reg"/>
    <property type="match status" value="1"/>
</dbReference>
<sequence length="133" mass="15339">MLKLLIVDDNPLEHLITEIMVRESKIFEHISHSMEADVAIADLERNINKPDALPDVIFLDLSMPVFSGWDFIDKFEELHPQLNKPIDIYIVSSSIDTGDIFRAGKYKFVKAYFTKPLKKETLTNLYSVYHPKG</sequence>
<feature type="domain" description="Response regulatory" evidence="2">
    <location>
        <begin position="3"/>
        <end position="130"/>
    </location>
</feature>
<keyword evidence="1" id="KW-0597">Phosphoprotein</keyword>
<dbReference type="Gene3D" id="3.40.50.2300">
    <property type="match status" value="1"/>
</dbReference>
<feature type="modified residue" description="4-aspartylphosphate" evidence="1">
    <location>
        <position position="60"/>
    </location>
</feature>
<dbReference type="SMART" id="SM00448">
    <property type="entry name" value="REC"/>
    <property type="match status" value="1"/>
</dbReference>
<organism evidence="3 4">
    <name type="scientific">Mucilaginibacter corticis</name>
    <dbReference type="NCBI Taxonomy" id="2597670"/>
    <lineage>
        <taxon>Bacteria</taxon>
        <taxon>Pseudomonadati</taxon>
        <taxon>Bacteroidota</taxon>
        <taxon>Sphingobacteriia</taxon>
        <taxon>Sphingobacteriales</taxon>
        <taxon>Sphingobacteriaceae</taxon>
        <taxon>Mucilaginibacter</taxon>
    </lineage>
</organism>
<dbReference type="InterPro" id="IPR052893">
    <property type="entry name" value="TCS_response_regulator"/>
</dbReference>
<reference evidence="3 4" key="1">
    <citation type="submission" date="2019-07" db="EMBL/GenBank/DDBJ databases">
        <authorList>
            <person name="Huq M.A."/>
        </authorList>
    </citation>
    <scope>NUCLEOTIDE SEQUENCE [LARGE SCALE GENOMIC DNA]</scope>
    <source>
        <strain evidence="3 4">MAH-19</strain>
    </source>
</reference>
<dbReference type="Proteomes" id="UP000318733">
    <property type="component" value="Unassembled WGS sequence"/>
</dbReference>
<dbReference type="InterPro" id="IPR011006">
    <property type="entry name" value="CheY-like_superfamily"/>
</dbReference>
<dbReference type="OrthoDB" id="1121174at2"/>
<gene>
    <name evidence="3" type="ORF">FO440_13400</name>
</gene>
<dbReference type="InterPro" id="IPR001789">
    <property type="entry name" value="Sig_transdc_resp-reg_receiver"/>
</dbReference>
<accession>A0A556MLL0</accession>
<name>A0A556MLL0_9SPHI</name>
<dbReference type="AlphaFoldDB" id="A0A556MLL0"/>
<dbReference type="PROSITE" id="PS50110">
    <property type="entry name" value="RESPONSE_REGULATORY"/>
    <property type="match status" value="1"/>
</dbReference>
<dbReference type="EMBL" id="VLPK01000002">
    <property type="protein sequence ID" value="TSJ40735.1"/>
    <property type="molecule type" value="Genomic_DNA"/>
</dbReference>
<evidence type="ECO:0000313" key="3">
    <source>
        <dbReference type="EMBL" id="TSJ40735.1"/>
    </source>
</evidence>
<dbReference type="GO" id="GO:0000160">
    <property type="term" value="P:phosphorelay signal transduction system"/>
    <property type="evidence" value="ECO:0007669"/>
    <property type="project" value="InterPro"/>
</dbReference>
<evidence type="ECO:0000259" key="2">
    <source>
        <dbReference type="PROSITE" id="PS50110"/>
    </source>
</evidence>
<dbReference type="RefSeq" id="WP_144248773.1">
    <property type="nucleotide sequence ID" value="NZ_VLPK01000002.1"/>
</dbReference>
<evidence type="ECO:0000313" key="4">
    <source>
        <dbReference type="Proteomes" id="UP000318733"/>
    </source>
</evidence>